<evidence type="ECO:0000313" key="13">
    <source>
        <dbReference type="Proteomes" id="UP000261931"/>
    </source>
</evidence>
<dbReference type="PANTHER" id="PTHR43693">
    <property type="entry name" value="PROTEIN PHOSPHATASE CHEZ"/>
    <property type="match status" value="1"/>
</dbReference>
<dbReference type="Gene3D" id="1.10.287.500">
    <property type="entry name" value="Helix hairpin bin"/>
    <property type="match status" value="1"/>
</dbReference>
<comment type="similarity">
    <text evidence="2 10">Belongs to the CheZ family.</text>
</comment>
<comment type="function">
    <text evidence="10">Plays an important role in bacterial chemotaxis signal transduction pathway by accelerating the dephosphorylation of phosphorylated CheY (CheY-P).</text>
</comment>
<dbReference type="RefSeq" id="WP_116958456.1">
    <property type="nucleotide sequence ID" value="NZ_QVLS01000003.1"/>
</dbReference>
<dbReference type="GO" id="GO:0005737">
    <property type="term" value="C:cytoplasm"/>
    <property type="evidence" value="ECO:0007669"/>
    <property type="project" value="UniProtKB-SubCell"/>
</dbReference>
<evidence type="ECO:0000256" key="9">
    <source>
        <dbReference type="ARBA" id="ARBA00029599"/>
    </source>
</evidence>
<comment type="subcellular location">
    <subcellularLocation>
        <location evidence="1 10">Cytoplasm</location>
    </subcellularLocation>
</comment>
<dbReference type="GO" id="GO:0009288">
    <property type="term" value="C:bacterial-type flagellum"/>
    <property type="evidence" value="ECO:0007669"/>
    <property type="project" value="InterPro"/>
</dbReference>
<evidence type="ECO:0000256" key="11">
    <source>
        <dbReference type="PIRSR" id="PIRSR002884-1"/>
    </source>
</evidence>
<dbReference type="Pfam" id="PF04344">
    <property type="entry name" value="CheZ"/>
    <property type="match status" value="1"/>
</dbReference>
<evidence type="ECO:0000256" key="2">
    <source>
        <dbReference type="ARBA" id="ARBA00005908"/>
    </source>
</evidence>
<evidence type="ECO:0000256" key="5">
    <source>
        <dbReference type="ARBA" id="ARBA00022500"/>
    </source>
</evidence>
<dbReference type="GO" id="GO:0050920">
    <property type="term" value="P:regulation of chemotaxis"/>
    <property type="evidence" value="ECO:0007669"/>
    <property type="project" value="InterPro"/>
</dbReference>
<evidence type="ECO:0000313" key="12">
    <source>
        <dbReference type="EMBL" id="RFP80431.1"/>
    </source>
</evidence>
<evidence type="ECO:0000256" key="3">
    <source>
        <dbReference type="ARBA" id="ARBA00018484"/>
    </source>
</evidence>
<protein>
    <recommendedName>
        <fullName evidence="3 10">Protein phosphatase CheZ</fullName>
        <ecNumber evidence="10">3.1.3.-</ecNumber>
    </recommendedName>
    <alternativeName>
        <fullName evidence="9 10">Chemotaxis protein CheZ</fullName>
    </alternativeName>
</protein>
<keyword evidence="5 10" id="KW-0145">Chemotaxis</keyword>
<dbReference type="Proteomes" id="UP000261931">
    <property type="component" value="Unassembled WGS sequence"/>
</dbReference>
<evidence type="ECO:0000256" key="6">
    <source>
        <dbReference type="ARBA" id="ARBA00022779"/>
    </source>
</evidence>
<accession>A0A372ELZ6</accession>
<dbReference type="GO" id="GO:0004721">
    <property type="term" value="F:phosphoprotein phosphatase activity"/>
    <property type="evidence" value="ECO:0007669"/>
    <property type="project" value="UniProtKB-KW"/>
</dbReference>
<gene>
    <name evidence="12" type="ORF">DY262_08320</name>
</gene>
<keyword evidence="6 10" id="KW-0283">Flagellar rotation</keyword>
<dbReference type="AlphaFoldDB" id="A0A372ELZ6"/>
<proteinExistence type="inferred from homology"/>
<sequence length="206" mass="22417">MNHTPDTQDGQAANPDMFRKLGAITRQLHDALKELGYADKLQGTVEQLPDAQSRLSYIARLTGEAAEKVLSQVEEGKKEQEQLAQRGRELADTIRRVPALAKAMPELLEWSTDVVALAEKTDARLTEIMMAQDFHDLTGQVIARVVGLAGTIEEQLLGLLLESVPTGQPGQDKAHELAGPVVNAEGRTDVVTDQKQVDDLLASLGF</sequence>
<dbReference type="PIRSF" id="PIRSF002884">
    <property type="entry name" value="CheZ"/>
    <property type="match status" value="1"/>
</dbReference>
<dbReference type="SUPFAM" id="SSF75708">
    <property type="entry name" value="Chemotaxis phosphatase CheZ"/>
    <property type="match status" value="1"/>
</dbReference>
<evidence type="ECO:0000256" key="7">
    <source>
        <dbReference type="ARBA" id="ARBA00022801"/>
    </source>
</evidence>
<dbReference type="EC" id="3.1.3.-" evidence="10"/>
<dbReference type="PANTHER" id="PTHR43693:SF1">
    <property type="entry name" value="PROTEIN PHOSPHATASE CHEZ"/>
    <property type="match status" value="1"/>
</dbReference>
<comment type="caution">
    <text evidence="12">The sequence shown here is derived from an EMBL/GenBank/DDBJ whole genome shotgun (WGS) entry which is preliminary data.</text>
</comment>
<dbReference type="EMBL" id="QVLS01000003">
    <property type="protein sequence ID" value="RFP80431.1"/>
    <property type="molecule type" value="Genomic_DNA"/>
</dbReference>
<keyword evidence="4 10" id="KW-0963">Cytoplasm</keyword>
<evidence type="ECO:0000256" key="10">
    <source>
        <dbReference type="PIRNR" id="PIRNR002884"/>
    </source>
</evidence>
<dbReference type="InterPro" id="IPR050992">
    <property type="entry name" value="CheZ_family_phosphatases"/>
</dbReference>
<name>A0A372ELZ6_9BURK</name>
<evidence type="ECO:0000256" key="1">
    <source>
        <dbReference type="ARBA" id="ARBA00004496"/>
    </source>
</evidence>
<evidence type="ECO:0000256" key="4">
    <source>
        <dbReference type="ARBA" id="ARBA00022490"/>
    </source>
</evidence>
<keyword evidence="13" id="KW-1185">Reference proteome</keyword>
<organism evidence="12 13">
    <name type="scientific">Hydrogenophaga borbori</name>
    <dbReference type="NCBI Taxonomy" id="2294117"/>
    <lineage>
        <taxon>Bacteria</taxon>
        <taxon>Pseudomonadati</taxon>
        <taxon>Pseudomonadota</taxon>
        <taxon>Betaproteobacteria</taxon>
        <taxon>Burkholderiales</taxon>
        <taxon>Comamonadaceae</taxon>
        <taxon>Hydrogenophaga</taxon>
    </lineage>
</organism>
<evidence type="ECO:0000256" key="8">
    <source>
        <dbReference type="ARBA" id="ARBA00022912"/>
    </source>
</evidence>
<reference evidence="12 13" key="1">
    <citation type="submission" date="2018-08" db="EMBL/GenBank/DDBJ databases">
        <title>Hydrogenophaga sp. LA-38 isolated from sludge.</title>
        <authorList>
            <person name="Im W.-T."/>
        </authorList>
    </citation>
    <scope>NUCLEOTIDE SEQUENCE [LARGE SCALE GENOMIC DNA]</scope>
    <source>
        <strain evidence="12 13">LA-38</strain>
    </source>
</reference>
<dbReference type="GO" id="GO:0097588">
    <property type="term" value="P:archaeal or bacterial-type flagellum-dependent cell motility"/>
    <property type="evidence" value="ECO:0007669"/>
    <property type="project" value="UniProtKB-KW"/>
</dbReference>
<feature type="site" description="Enhances dephosphorylation of CheY-P" evidence="11">
    <location>
        <position position="140"/>
    </location>
</feature>
<keyword evidence="7 10" id="KW-0378">Hydrolase</keyword>
<comment type="subunit">
    <text evidence="10">Homodimer.</text>
</comment>
<dbReference type="GO" id="GO:0006935">
    <property type="term" value="P:chemotaxis"/>
    <property type="evidence" value="ECO:0007669"/>
    <property type="project" value="UniProtKB-KW"/>
</dbReference>
<keyword evidence="8 10" id="KW-0904">Protein phosphatase</keyword>
<dbReference type="InterPro" id="IPR007439">
    <property type="entry name" value="Chemotax_Pase_CheZ"/>
</dbReference>